<proteinExistence type="predicted"/>
<accession>A0A4Z1K955</accession>
<sequence>MCTSESDLSAFKSKEKFIPGYLGEFDSFRRQDGTVARNFHRENLWRISQSMVKEIPENVVLILDGLDERDHDSMSFLQAKPEGSNSISDKHKATLKEVLLNLADGKSPWISLAVNELNKEVIGSSGNVSTQLP</sequence>
<evidence type="ECO:0000313" key="1">
    <source>
        <dbReference type="EMBL" id="TGO82631.1"/>
    </source>
</evidence>
<name>A0A4Z1K955_9HELO</name>
<reference evidence="1 2" key="1">
    <citation type="submission" date="2017-12" db="EMBL/GenBank/DDBJ databases">
        <title>Comparative genomics of Botrytis spp.</title>
        <authorList>
            <person name="Valero-Jimenez C.A."/>
            <person name="Tapia P."/>
            <person name="Veloso J."/>
            <person name="Silva-Moreno E."/>
            <person name="Staats M."/>
            <person name="Valdes J.H."/>
            <person name="Van Kan J.A.L."/>
        </authorList>
    </citation>
    <scope>NUCLEOTIDE SEQUENCE [LARGE SCALE GENOMIC DNA]</scope>
    <source>
        <strain evidence="1 2">MUCL3349</strain>
    </source>
</reference>
<comment type="caution">
    <text evidence="1">The sequence shown here is derived from an EMBL/GenBank/DDBJ whole genome shotgun (WGS) entry which is preliminary data.</text>
</comment>
<gene>
    <name evidence="1" type="ORF">BPOR_0788g00010</name>
</gene>
<keyword evidence="2" id="KW-1185">Reference proteome</keyword>
<evidence type="ECO:0000313" key="2">
    <source>
        <dbReference type="Proteomes" id="UP000297280"/>
    </source>
</evidence>
<dbReference type="Proteomes" id="UP000297280">
    <property type="component" value="Unassembled WGS sequence"/>
</dbReference>
<dbReference type="AlphaFoldDB" id="A0A4Z1K955"/>
<dbReference type="EMBL" id="PQXO01000785">
    <property type="protein sequence ID" value="TGO82631.1"/>
    <property type="molecule type" value="Genomic_DNA"/>
</dbReference>
<protein>
    <submittedName>
        <fullName evidence="1">Uncharacterized protein</fullName>
    </submittedName>
</protein>
<organism evidence="1 2">
    <name type="scientific">Botrytis porri</name>
    <dbReference type="NCBI Taxonomy" id="87229"/>
    <lineage>
        <taxon>Eukaryota</taxon>
        <taxon>Fungi</taxon>
        <taxon>Dikarya</taxon>
        <taxon>Ascomycota</taxon>
        <taxon>Pezizomycotina</taxon>
        <taxon>Leotiomycetes</taxon>
        <taxon>Helotiales</taxon>
        <taxon>Sclerotiniaceae</taxon>
        <taxon>Botrytis</taxon>
    </lineage>
</organism>